<evidence type="ECO:0000313" key="2">
    <source>
        <dbReference type="EMBL" id="KAH8097012.1"/>
    </source>
</evidence>
<name>A0A8K0XNG3_9AGAR</name>
<keyword evidence="1" id="KW-0812">Transmembrane</keyword>
<feature type="transmembrane region" description="Helical" evidence="1">
    <location>
        <begin position="75"/>
        <end position="97"/>
    </location>
</feature>
<dbReference type="Proteomes" id="UP000813824">
    <property type="component" value="Unassembled WGS sequence"/>
</dbReference>
<comment type="caution">
    <text evidence="2">The sequence shown here is derived from an EMBL/GenBank/DDBJ whole genome shotgun (WGS) entry which is preliminary data.</text>
</comment>
<dbReference type="AlphaFoldDB" id="A0A8K0XNG3"/>
<dbReference type="PANTHER" id="PTHR37544">
    <property type="entry name" value="SPRAY-RELATED"/>
    <property type="match status" value="1"/>
</dbReference>
<dbReference type="OrthoDB" id="3248909at2759"/>
<accession>A0A8K0XNG3</accession>
<evidence type="ECO:0000313" key="3">
    <source>
        <dbReference type="Proteomes" id="UP000813824"/>
    </source>
</evidence>
<keyword evidence="1" id="KW-0472">Membrane</keyword>
<dbReference type="EMBL" id="JAEVFJ010000021">
    <property type="protein sequence ID" value="KAH8097012.1"/>
    <property type="molecule type" value="Genomic_DNA"/>
</dbReference>
<reference evidence="2" key="1">
    <citation type="journal article" date="2021" name="New Phytol.">
        <title>Evolutionary innovations through gain and loss of genes in the ectomycorrhizal Boletales.</title>
        <authorList>
            <person name="Wu G."/>
            <person name="Miyauchi S."/>
            <person name="Morin E."/>
            <person name="Kuo A."/>
            <person name="Drula E."/>
            <person name="Varga T."/>
            <person name="Kohler A."/>
            <person name="Feng B."/>
            <person name="Cao Y."/>
            <person name="Lipzen A."/>
            <person name="Daum C."/>
            <person name="Hundley H."/>
            <person name="Pangilinan J."/>
            <person name="Johnson J."/>
            <person name="Barry K."/>
            <person name="LaButti K."/>
            <person name="Ng V."/>
            <person name="Ahrendt S."/>
            <person name="Min B."/>
            <person name="Choi I.G."/>
            <person name="Park H."/>
            <person name="Plett J.M."/>
            <person name="Magnuson J."/>
            <person name="Spatafora J.W."/>
            <person name="Nagy L.G."/>
            <person name="Henrissat B."/>
            <person name="Grigoriev I.V."/>
            <person name="Yang Z.L."/>
            <person name="Xu J."/>
            <person name="Martin F.M."/>
        </authorList>
    </citation>
    <scope>NUCLEOTIDE SEQUENCE</scope>
    <source>
        <strain evidence="2">KKN 215</strain>
    </source>
</reference>
<feature type="transmembrane region" description="Helical" evidence="1">
    <location>
        <begin position="449"/>
        <end position="471"/>
    </location>
</feature>
<organism evidence="2 3">
    <name type="scientific">Cristinia sonorae</name>
    <dbReference type="NCBI Taxonomy" id="1940300"/>
    <lineage>
        <taxon>Eukaryota</taxon>
        <taxon>Fungi</taxon>
        <taxon>Dikarya</taxon>
        <taxon>Basidiomycota</taxon>
        <taxon>Agaricomycotina</taxon>
        <taxon>Agaricomycetes</taxon>
        <taxon>Agaricomycetidae</taxon>
        <taxon>Agaricales</taxon>
        <taxon>Pleurotineae</taxon>
        <taxon>Stephanosporaceae</taxon>
        <taxon>Cristinia</taxon>
    </lineage>
</organism>
<evidence type="ECO:0000256" key="1">
    <source>
        <dbReference type="SAM" id="Phobius"/>
    </source>
</evidence>
<feature type="transmembrane region" description="Helical" evidence="1">
    <location>
        <begin position="33"/>
        <end position="54"/>
    </location>
</feature>
<sequence length="567" mass="62537">MASETLPCQVAHLSLNTGSDVAVEAWTPIPLRLWFWIPLVLIMALGAVAFELVLYTNKRTLGWATRGRITTEQGVMHFLYTFPPVAISMGFSALWAWTDIEIRKLQVSHNTLWVWFKAWRNRHCMVTSASILVILTFSFQPLSAALFSVQEVWWTEPDISVAAFLTAAGYASANVLYNIGDPRFTHQGWVIGEFEVPNISNGTVYLNTTAVLTEPRCVSMTLLPNNTGWQNMASFEGCPFTWDVDLAPINLFGVGPIPDSEECSHLTSIPLQYRPILFWFFTYEPQPMSSISMCTPTLSLWNVEATLDLATHSLTDVKAVSPFIPSLLSTQPVSSDLSRLAGNITGYPLNGRAYNGLFFDLTVNASDPYVNSRLAAIQLALPAAVFQAAVSSEEGLTGVVPGGDFVELANRVYGMYLSLLARTVYFLDYSKPITVRVKTIHKRLFLSDLAVHLLAVVMLILSIGGTVLQLAHRHARRRLPLAHPPGTIASALSLAGRGDVMNVLVGTQKRAEMKAVLEGKTFGLGYENGTKTMTLVQERDSVYARKEGKRKRGDSLVTGWVKRSKGS</sequence>
<keyword evidence="3" id="KW-1185">Reference proteome</keyword>
<dbReference type="PANTHER" id="PTHR37544:SF3">
    <property type="entry name" value="SPRAY"/>
    <property type="match status" value="1"/>
</dbReference>
<proteinExistence type="predicted"/>
<keyword evidence="1" id="KW-1133">Transmembrane helix</keyword>
<gene>
    <name evidence="2" type="ORF">BXZ70DRAFT_895244</name>
</gene>
<protein>
    <submittedName>
        <fullName evidence="2">Uncharacterized protein</fullName>
    </submittedName>
</protein>